<dbReference type="RefSeq" id="WP_128355136.1">
    <property type="nucleotide sequence ID" value="NZ_CP022987.1"/>
</dbReference>
<name>A0A410GCW1_9BURK</name>
<proteinExistence type="predicted"/>
<feature type="chain" id="PRO_5019395339" evidence="2">
    <location>
        <begin position="24"/>
        <end position="181"/>
    </location>
</feature>
<gene>
    <name evidence="4" type="ORF">CKA81_10065</name>
</gene>
<keyword evidence="5" id="KW-1185">Reference proteome</keyword>
<dbReference type="OrthoDB" id="5572803at2"/>
<feature type="signal peptide" evidence="2">
    <location>
        <begin position="1"/>
        <end position="23"/>
    </location>
</feature>
<dbReference type="KEGG" id="pus:CKA81_10065"/>
<protein>
    <submittedName>
        <fullName evidence="4">Peroxiredoxin</fullName>
    </submittedName>
</protein>
<evidence type="ECO:0000313" key="4">
    <source>
        <dbReference type="EMBL" id="QAA94133.1"/>
    </source>
</evidence>
<reference evidence="4 5" key="1">
    <citation type="submission" date="2017-08" db="EMBL/GenBank/DDBJ databases">
        <authorList>
            <person name="Park S.-J."/>
            <person name="Kim H."/>
        </authorList>
    </citation>
    <scope>NUCLEOTIDE SEQUENCE [LARGE SCALE GENOMIC DNA]</scope>
    <source>
        <strain evidence="5">ye3</strain>
    </source>
</reference>
<dbReference type="PANTHER" id="PTHR43110:SF1">
    <property type="entry name" value="THIOL PEROXIDASE"/>
    <property type="match status" value="1"/>
</dbReference>
<dbReference type="GO" id="GO:0016209">
    <property type="term" value="F:antioxidant activity"/>
    <property type="evidence" value="ECO:0007669"/>
    <property type="project" value="InterPro"/>
</dbReference>
<dbReference type="AlphaFoldDB" id="A0A410GCW1"/>
<evidence type="ECO:0000313" key="5">
    <source>
        <dbReference type="Proteomes" id="UP000283474"/>
    </source>
</evidence>
<dbReference type="InterPro" id="IPR050455">
    <property type="entry name" value="Tpx_Peroxidase_subfamily"/>
</dbReference>
<dbReference type="Pfam" id="PF00578">
    <property type="entry name" value="AhpC-TSA"/>
    <property type="match status" value="1"/>
</dbReference>
<keyword evidence="2" id="KW-0732">Signal</keyword>
<accession>A0A410GCW1</accession>
<dbReference type="InterPro" id="IPR000866">
    <property type="entry name" value="AhpC/TSA"/>
</dbReference>
<organism evidence="4 5">
    <name type="scientific">Pollutimonas thiosulfatoxidans</name>
    <dbReference type="NCBI Taxonomy" id="2028345"/>
    <lineage>
        <taxon>Bacteria</taxon>
        <taxon>Pseudomonadati</taxon>
        <taxon>Pseudomonadota</taxon>
        <taxon>Betaproteobacteria</taxon>
        <taxon>Burkholderiales</taxon>
        <taxon>Alcaligenaceae</taxon>
        <taxon>Pollutimonas</taxon>
    </lineage>
</organism>
<dbReference type="PROSITE" id="PS51352">
    <property type="entry name" value="THIOREDOXIN_2"/>
    <property type="match status" value="1"/>
</dbReference>
<dbReference type="SUPFAM" id="SSF52833">
    <property type="entry name" value="Thioredoxin-like"/>
    <property type="match status" value="1"/>
</dbReference>
<evidence type="ECO:0000256" key="1">
    <source>
        <dbReference type="ARBA" id="ARBA00023284"/>
    </source>
</evidence>
<dbReference type="Gene3D" id="3.40.30.10">
    <property type="entry name" value="Glutaredoxin"/>
    <property type="match status" value="1"/>
</dbReference>
<dbReference type="InterPro" id="IPR036249">
    <property type="entry name" value="Thioredoxin-like_sf"/>
</dbReference>
<dbReference type="EMBL" id="CP022987">
    <property type="protein sequence ID" value="QAA94133.1"/>
    <property type="molecule type" value="Genomic_DNA"/>
</dbReference>
<feature type="domain" description="Thioredoxin" evidence="3">
    <location>
        <begin position="24"/>
        <end position="171"/>
    </location>
</feature>
<sequence>MFKYLKPLLLGIWLAMFAAPAAAIEVGDMAPDFELPGSDGKVHRLADYRGKQAVVLAWFPKAYTSGCTIECKSLAENGHLIREFDVAYFMASVDPLADNEGFAAETKADFPLLSDEDKSAAKAYGVLGMLGVAKRHTIYIGEDGRVLKIDASVKPETSAEDMAATLAELGVRRRAQAGALP</sequence>
<dbReference type="PANTHER" id="PTHR43110">
    <property type="entry name" value="THIOL PEROXIDASE"/>
    <property type="match status" value="1"/>
</dbReference>
<dbReference type="CDD" id="cd03017">
    <property type="entry name" value="PRX_BCP"/>
    <property type="match status" value="1"/>
</dbReference>
<dbReference type="Proteomes" id="UP000283474">
    <property type="component" value="Chromosome"/>
</dbReference>
<dbReference type="GO" id="GO:0016491">
    <property type="term" value="F:oxidoreductase activity"/>
    <property type="evidence" value="ECO:0007669"/>
    <property type="project" value="InterPro"/>
</dbReference>
<dbReference type="InterPro" id="IPR013766">
    <property type="entry name" value="Thioredoxin_domain"/>
</dbReference>
<keyword evidence="1" id="KW-0676">Redox-active center</keyword>
<evidence type="ECO:0000259" key="3">
    <source>
        <dbReference type="PROSITE" id="PS51352"/>
    </source>
</evidence>
<evidence type="ECO:0000256" key="2">
    <source>
        <dbReference type="SAM" id="SignalP"/>
    </source>
</evidence>